<reference evidence="3" key="1">
    <citation type="submission" date="2021-02" db="EMBL/GenBank/DDBJ databases">
        <authorList>
            <person name="Dougan E. K."/>
            <person name="Rhodes N."/>
            <person name="Thang M."/>
            <person name="Chan C."/>
        </authorList>
    </citation>
    <scope>NUCLEOTIDE SEQUENCE</scope>
</reference>
<evidence type="ECO:0000256" key="1">
    <source>
        <dbReference type="SAM" id="MobiDB-lite"/>
    </source>
</evidence>
<feature type="region of interest" description="Disordered" evidence="1">
    <location>
        <begin position="1"/>
        <end position="35"/>
    </location>
</feature>
<evidence type="ECO:0000313" key="4">
    <source>
        <dbReference type="Proteomes" id="UP000654075"/>
    </source>
</evidence>
<dbReference type="Gene3D" id="1.25.40.20">
    <property type="entry name" value="Ankyrin repeat-containing domain"/>
    <property type="match status" value="1"/>
</dbReference>
<dbReference type="InterPro" id="IPR002048">
    <property type="entry name" value="EF_hand_dom"/>
</dbReference>
<dbReference type="GO" id="GO:0005509">
    <property type="term" value="F:calcium ion binding"/>
    <property type="evidence" value="ECO:0007669"/>
    <property type="project" value="InterPro"/>
</dbReference>
<organism evidence="3 4">
    <name type="scientific">Polarella glacialis</name>
    <name type="common">Dinoflagellate</name>
    <dbReference type="NCBI Taxonomy" id="89957"/>
    <lineage>
        <taxon>Eukaryota</taxon>
        <taxon>Sar</taxon>
        <taxon>Alveolata</taxon>
        <taxon>Dinophyceae</taxon>
        <taxon>Suessiales</taxon>
        <taxon>Suessiaceae</taxon>
        <taxon>Polarella</taxon>
    </lineage>
</organism>
<name>A0A813HSK2_POLGL</name>
<feature type="region of interest" description="Disordered" evidence="1">
    <location>
        <begin position="147"/>
        <end position="190"/>
    </location>
</feature>
<dbReference type="InterPro" id="IPR036770">
    <property type="entry name" value="Ankyrin_rpt-contain_sf"/>
</dbReference>
<feature type="domain" description="EF-hand" evidence="2">
    <location>
        <begin position="194"/>
        <end position="229"/>
    </location>
</feature>
<comment type="caution">
    <text evidence="3">The sequence shown here is derived from an EMBL/GenBank/DDBJ whole genome shotgun (WGS) entry which is preliminary data.</text>
</comment>
<dbReference type="Proteomes" id="UP000654075">
    <property type="component" value="Unassembled WGS sequence"/>
</dbReference>
<protein>
    <recommendedName>
        <fullName evidence="2">EF-hand domain-containing protein</fullName>
    </recommendedName>
</protein>
<dbReference type="EMBL" id="CAJNNV010032684">
    <property type="protein sequence ID" value="CAE8640720.1"/>
    <property type="molecule type" value="Genomic_DNA"/>
</dbReference>
<keyword evidence="4" id="KW-1185">Reference proteome</keyword>
<feature type="region of interest" description="Disordered" evidence="1">
    <location>
        <begin position="314"/>
        <end position="335"/>
    </location>
</feature>
<sequence>SSPHASPHCSPRGSHFFGDDLPAPKSPRVDPEKVKQELKLKKKLREIEDLDKRLEAGEKLEPNQQTKLDGKEAVLEELRLLTSDSEHVACTDGEALELQSLAREQEELEVELSQLAEATLGPATITASLYCHSSWIVQETCSPPARLQTASAAPPTRSLRPRRCQVSSSIPGSERLQLPPEVQSAEGPANWDLDDLTDPDSVFSCCDTDASGGLDVHELLFAFHAFGLFPSPDHVQEWMDGRGSPKSMRRPRAIPYARRGVSLEQLEVSHGWLAERCEEFNCEHKVNISTGSAFELSPNLYALNRFVVTPATSPEPVAGAGPQLSPELRRNGRLPEASHKSSYSELLNANGLQVDNFVSHYWGHPLEDTMTALRKWAALSHQTKCQKETPDDMVFWVCVLALNQHRAAEEVGSSPEDGPFNAALMQAKAGAVMILDNNVHPFRRIWCLYEVKRLTDLNKDFQLICSLGPVGSLLEASTDPAQSEEARSYVRQIETALGQISAHKALASSEDDKFAIWHRIADPCFQRISLQVAREKGKFHADSFKRFDMKIRSLLAKPLYQASLKRCDHQAALRYIGMGAAFSEQDLRVLDLLRNDSSNLSRLQVPVQSSSKIVNWTLLHCAAYFGHAEAAESLLLRLADLEAKTSFGLTPLHQASRNGQDCAQLCLSSGALAGGRVAAPSRCKSGLPKLQRRNSTSFCCDERPRRRCSSSP</sequence>
<dbReference type="InterPro" id="IPR011992">
    <property type="entry name" value="EF-hand-dom_pair"/>
</dbReference>
<dbReference type="PROSITE" id="PS50222">
    <property type="entry name" value="EF_HAND_2"/>
    <property type="match status" value="1"/>
</dbReference>
<proteinExistence type="predicted"/>
<feature type="non-terminal residue" evidence="3">
    <location>
        <position position="712"/>
    </location>
</feature>
<accession>A0A813HSK2</accession>
<evidence type="ECO:0000313" key="3">
    <source>
        <dbReference type="EMBL" id="CAE8640720.1"/>
    </source>
</evidence>
<dbReference type="InterPro" id="IPR002110">
    <property type="entry name" value="Ankyrin_rpt"/>
</dbReference>
<evidence type="ECO:0000259" key="2">
    <source>
        <dbReference type="PROSITE" id="PS50222"/>
    </source>
</evidence>
<dbReference type="OrthoDB" id="417007at2759"/>
<dbReference type="AlphaFoldDB" id="A0A813HSK2"/>
<gene>
    <name evidence="3" type="ORF">PGLA1383_LOCUS55500</name>
</gene>
<dbReference type="Pfam" id="PF12796">
    <property type="entry name" value="Ank_2"/>
    <property type="match status" value="1"/>
</dbReference>
<dbReference type="SUPFAM" id="SSF48403">
    <property type="entry name" value="Ankyrin repeat"/>
    <property type="match status" value="1"/>
</dbReference>
<dbReference type="SUPFAM" id="SSF47473">
    <property type="entry name" value="EF-hand"/>
    <property type="match status" value="1"/>
</dbReference>